<proteinExistence type="predicted"/>
<evidence type="ECO:0000313" key="3">
    <source>
        <dbReference type="Proteomes" id="UP001595711"/>
    </source>
</evidence>
<feature type="compositionally biased region" description="Pro residues" evidence="1">
    <location>
        <begin position="7"/>
        <end position="18"/>
    </location>
</feature>
<dbReference type="EMBL" id="JBHRYJ010000001">
    <property type="protein sequence ID" value="MFC3675124.1"/>
    <property type="molecule type" value="Genomic_DNA"/>
</dbReference>
<organism evidence="2 3">
    <name type="scientific">Ferrovibrio xuzhouensis</name>
    <dbReference type="NCBI Taxonomy" id="1576914"/>
    <lineage>
        <taxon>Bacteria</taxon>
        <taxon>Pseudomonadati</taxon>
        <taxon>Pseudomonadota</taxon>
        <taxon>Alphaproteobacteria</taxon>
        <taxon>Rhodospirillales</taxon>
        <taxon>Rhodospirillaceae</taxon>
        <taxon>Ferrovibrio</taxon>
    </lineage>
</organism>
<gene>
    <name evidence="2" type="ORF">ACFOOQ_06200</name>
</gene>
<reference evidence="3" key="1">
    <citation type="journal article" date="2019" name="Int. J. Syst. Evol. Microbiol.">
        <title>The Global Catalogue of Microorganisms (GCM) 10K type strain sequencing project: providing services to taxonomists for standard genome sequencing and annotation.</title>
        <authorList>
            <consortium name="The Broad Institute Genomics Platform"/>
            <consortium name="The Broad Institute Genome Sequencing Center for Infectious Disease"/>
            <person name="Wu L."/>
            <person name="Ma J."/>
        </authorList>
    </citation>
    <scope>NUCLEOTIDE SEQUENCE [LARGE SCALE GENOMIC DNA]</scope>
    <source>
        <strain evidence="3">KCTC 42182</strain>
    </source>
</reference>
<keyword evidence="3" id="KW-1185">Reference proteome</keyword>
<dbReference type="Proteomes" id="UP001595711">
    <property type="component" value="Unassembled WGS sequence"/>
</dbReference>
<name>A0ABV7VD94_9PROT</name>
<evidence type="ECO:0000256" key="1">
    <source>
        <dbReference type="SAM" id="MobiDB-lite"/>
    </source>
</evidence>
<sequence>MIRSVPPRQPASCPPFDPPSLDDLDYLPDPLGRPGTGFYEQKPKAADIRGWEEPRDD</sequence>
<protein>
    <submittedName>
        <fullName evidence="2">Uncharacterized protein</fullName>
    </submittedName>
</protein>
<feature type="compositionally biased region" description="Basic and acidic residues" evidence="1">
    <location>
        <begin position="41"/>
        <end position="57"/>
    </location>
</feature>
<dbReference type="RefSeq" id="WP_379723094.1">
    <property type="nucleotide sequence ID" value="NZ_JBHRYJ010000001.1"/>
</dbReference>
<comment type="caution">
    <text evidence="2">The sequence shown here is derived from an EMBL/GenBank/DDBJ whole genome shotgun (WGS) entry which is preliminary data.</text>
</comment>
<evidence type="ECO:0000313" key="2">
    <source>
        <dbReference type="EMBL" id="MFC3675124.1"/>
    </source>
</evidence>
<feature type="region of interest" description="Disordered" evidence="1">
    <location>
        <begin position="1"/>
        <end position="57"/>
    </location>
</feature>
<accession>A0ABV7VD94</accession>